<proteinExistence type="predicted"/>
<dbReference type="EMBL" id="JANBVB010000510">
    <property type="protein sequence ID" value="KAJ2893689.1"/>
    <property type="molecule type" value="Genomic_DNA"/>
</dbReference>
<dbReference type="Proteomes" id="UP001139981">
    <property type="component" value="Unassembled WGS sequence"/>
</dbReference>
<comment type="caution">
    <text evidence="1">The sequence shown here is derived from an EMBL/GenBank/DDBJ whole genome shotgun (WGS) entry which is preliminary data.</text>
</comment>
<evidence type="ECO:0000313" key="2">
    <source>
        <dbReference type="Proteomes" id="UP001139981"/>
    </source>
</evidence>
<keyword evidence="2" id="KW-1185">Reference proteome</keyword>
<accession>A0ACC1M2J3</accession>
<gene>
    <name evidence="1" type="ORF">IWW38_002797</name>
</gene>
<sequence length="1052" mass="114849">MFHLKVRYSTTEYNAPEIAPPLQSSATRRLPGTTEDDTIVGNNAQYRRQAEEPKEVPPVRFPFSPSFSSLAQHSDSPYPMSSSSSFLSLGSTDDAADDDRAVPDEKLYNYKSLSSLPLATTAAFIIGSGCHFVHTQAGPSIDAVVYGSRVTTRSQPVLGYSQRQNILEPVATTPKDSEPAMRIRLQQRPYPATAAAVIVSTSTTSSPAQIQQVVPVTEEESTKVERNPRRGRRRQANNTSNNNNNYYPPQQPPPSLLLLSGLQGTRGFRNRPAAIAAAAAAADDATSGLLSKRPEYLRIFDQNLSPPPWTAEMAEGKKVTPVEERRDNHLLLSGVNTEFDPELVFGRQPPTSAGVVRGGGAAAVSSDPLAIMFQPAADVPQRPHSNTGLTASDSLSFRTALSDLASEAEEEDDDDAGTETPCLISPAATDLWRTSNSHTDTDADDDDGDLGSEAKKSLAVFRPSPLLPREAVISPQSHKSVPVAVQARRARHPVYRLGALANETFESGRHQEAFDLYSWALQLLNPALGTTAKEMLHAATLPRGVGRWPKPWNEALSPKYSNNTRCNSCESAREEKKEEEVVPLPPPPPPPPPPALPSPKQKSRSWLSFGRRSLGRAKAAAAAVVIDEPLPVAAVHAGQYEFSEAMLSQLAARRRRSSISDLCKEEEEDDDDYDAWFMAPGDEKTDVCALLYSNRSAAAYALGKYAAAVSDATKSIELRPGWAKGHFRRGEALLAVGRIRDAYSAYRQASALEPHDTHVRVSCERARIMAQNEDMGLSVVQLLAGRDFALLSKKASSKWQHPIRAKIFDFAVGMQNYVYLIADARSRKCVVVDACWDTDAILATIERERLLLAGAIVTHSHFDHVGGVPPPPFASLRIRVAGLADLKRRFPHLPLLVHPLDIPEVIASNPQLRSQHFTPTPNGFAFRLGDRTDIAFMHTPGHTPGSQCVLVNQCRLFSGDTLFPGSCGRVDLKGGCMSDMLESLQARLAALSDQTIVYPGHEYAGEWTTIGREKKRGFLRTVGPQGSAEDRWRRLDPQRIVSTACCNHTTDV</sequence>
<protein>
    <submittedName>
        <fullName evidence="1">Uncharacterized protein</fullName>
    </submittedName>
</protein>
<reference evidence="1" key="1">
    <citation type="submission" date="2022-07" db="EMBL/GenBank/DDBJ databases">
        <title>Phylogenomic reconstructions and comparative analyses of Kickxellomycotina fungi.</title>
        <authorList>
            <person name="Reynolds N.K."/>
            <person name="Stajich J.E."/>
            <person name="Barry K."/>
            <person name="Grigoriev I.V."/>
            <person name="Crous P."/>
            <person name="Smith M.E."/>
        </authorList>
    </citation>
    <scope>NUCLEOTIDE SEQUENCE</scope>
    <source>
        <strain evidence="1">CBS 190363</strain>
    </source>
</reference>
<evidence type="ECO:0000313" key="1">
    <source>
        <dbReference type="EMBL" id="KAJ2893689.1"/>
    </source>
</evidence>
<name>A0ACC1M2J3_9FUNG</name>
<organism evidence="1 2">
    <name type="scientific">Coemansia aciculifera</name>
    <dbReference type="NCBI Taxonomy" id="417176"/>
    <lineage>
        <taxon>Eukaryota</taxon>
        <taxon>Fungi</taxon>
        <taxon>Fungi incertae sedis</taxon>
        <taxon>Zoopagomycota</taxon>
        <taxon>Kickxellomycotina</taxon>
        <taxon>Kickxellomycetes</taxon>
        <taxon>Kickxellales</taxon>
        <taxon>Kickxellaceae</taxon>
        <taxon>Coemansia</taxon>
    </lineage>
</organism>